<feature type="compositionally biased region" description="Pro residues" evidence="4">
    <location>
        <begin position="1966"/>
        <end position="1979"/>
    </location>
</feature>
<feature type="repeat" description="WD" evidence="3">
    <location>
        <begin position="3014"/>
        <end position="3048"/>
    </location>
</feature>
<dbReference type="InterPro" id="IPR019775">
    <property type="entry name" value="WD40_repeat_CS"/>
</dbReference>
<dbReference type="PROSITE" id="PS50082">
    <property type="entry name" value="WD_REPEATS_2"/>
    <property type="match status" value="3"/>
</dbReference>
<feature type="region of interest" description="Disordered" evidence="4">
    <location>
        <begin position="2883"/>
        <end position="2909"/>
    </location>
</feature>
<dbReference type="Proteomes" id="UP001054857">
    <property type="component" value="Unassembled WGS sequence"/>
</dbReference>
<feature type="region of interest" description="Disordered" evidence="4">
    <location>
        <begin position="2277"/>
        <end position="2370"/>
    </location>
</feature>
<accession>A0AAD3DS25</accession>
<keyword evidence="2" id="KW-0677">Repeat</keyword>
<feature type="compositionally biased region" description="Gly residues" evidence="4">
    <location>
        <begin position="1258"/>
        <end position="1268"/>
    </location>
</feature>
<sequence>MEELSENEPAKEEGAEGQPGEAAPPKEDKPIRAALANPKCPDHHFPSCPIPSYILKTPLRKPNAPSSAAAGPPSPPESAVSLEFLRAFVRRLPGGGGADSSTTVAWVVREIVRTSTAATRCSYASQPLLVPREHTSTPTWVVAHPWDMPFADLVASLDAFASGLPPAHTFFWLDAFAVSQHNDVAVQQPGSAAVQTPGLTPRSPDPAAAAGAMPVPQSPLQVQQQQLAQQQQAMSSMLPRHLSTTGAADVSSPSADAASEGPTAAAAGTGTGADATTAGSGGGGGDGSSSTGGPRLLSARSLGRALLAQQQQQLERQEQAVAAARAGVARGVRREALAATLAAVRAARCGVLLVLGREARPLQRGWCVAEVVEALRAHGPEAVTLVPADKSFHRADLVKQLRELDLSVTVSTADIHERDALASVLGVPPPAPPPSPPRPGTIAAADAAADAEGGPPSASSASASSTGISSAVRRGSRSPSRRTGGTGGTGSVNSATGIVPARPDPGEDDAGAAGRALVRQLQLALLLRPMDGALPARMLGAPVVDMAPLATNAATAAASRPHYLATPTGPHTPTIANTASSHAAPAPPPGSLASLEWLWDWSPFAAWLALPPSNPAWRALLLTAPPGAGKTTALASLMATPTHGSVVAACHFCSAADARSMAAGEVVRSLSYQLACRSPGFGAALCRAILDSGAGGGGGGGCGSTVGLGLGLVPDGWLHGVEEVVDALLRKPLEQDAEARAERGEAPITYVLLIDGLDEGPATAAVAAAAAAAAATPAWPGVTDPRLTHGSSLPSGPGPYEVLHLVAYHLRHLPGVRLVLSCASSSADEAVGDNAGGATPAPAAVAAPPPPAPAPSAFPSPPYALSPPLVVAPRGAAEACGSVLLALRRLMRCVEVPLGALRRDKYLPLALAFLLQEYVLSPELTSRELLWQARGCLAHVAILQLLVQHAAESLGPAGGLMDGSAAAAAAAAAAATTVAAAAAAVAAGPQIGGAQLPQPQQQQQAGTKREESEPADVPPRPRTPPPQEPSPQRPTSHGADEELLVTAAVTEPDVKAGGKGGSGAAGEAPLPLLPPPPSPPREAARLAEPHSGSGTIAVHVVPQASRGSLLDEYGILWQVRTAELQQAVAVALFKIEYERAQERLRRSNSSRRRREAGVPDMTPGSSRGSRVGGGGPGGPRLPPAAVPRRMQLAQRFESFSLASLTAPPPLPPPHPPERAARLQLILDTLAAASEPLEWGVLARVVQSNVIQAITAAASGGGGSAGGAAGRDSSALGSAGGSGGGGNRWQTLRSGLSAASAFKQQLGMSPGDINLVSRGSNTNTGTGSRLASRSGGVHYATSATDSMEGASSDPDDEDDADSDLDDTDEADEADGEGEKGEGGDGDEDEDEDDVSSEWDDGGRDAALYSAPQQRLDRDQQQRAAIALRDLEWALQGPLAGLIWTTGCGKISVRHSSFLHWLRRGGNGNSAATVVTSTSGGPPSTPGGVVQAPLLGVPRMQSGHAALARVLRMQVSSGRATALGVLATAGPAKPGSSFSTRGGGGPFAVSGGSTSSAASAAIAASAAAAAAAASAGPGGPRPTALSMLPGSAAEEFAACCPQASGYCLRHVVAHCAKGRVPVAELEALLMDLDFWRQVFEGGHVEVLATSLEHILRTRGPHSRTAQSLPLAASATPSAPRTPPAGAAAAAVRGSSGANAVSSRFSPSFVSASAAAAAAAAAAVAGAPASPVGGGRELSFNQPPAAAAGAGAFSFTKPPAASATTASGGLSFTLASHLRSPAYRGSSRTGDSAAQVAASLGSPSFMGSRAGSRSREGSRGRLSAAAVTLLKDALLWLLENGLRLWRRPEPLPIACGASCAPLHSPFRRLAEQMCSGAAAAAAATAGGGNGSFSVNLNPNNNGGGGGGGSRYGLPPAAGAAGASAADGSFTLNFNANGSTSNNNSNNTYGSGAGAGASGGGGSRFAPTPGAAPPAAGKPPPAGTPAARGGLTALQHMESVRGTRSSPGAVDRPAAAAADVWVPPCYVTTLPHPRTWSAALRAAECPHRVSRLLISPDGEVALATGEWTAQASLVDIHSGRRTAQIEATTVDEADEIEAAGVAAALEAATEAAAAVAAAALKAGGSPVLLPQHSQHPHSRAPSAHPHLHSPSRAPSAHPHLYSPSRAPSAHPHTLLSSSSRAPSAHPNLHSQSRAPSAHPHPSLHRSLSRAASLHPHSFHHPPDPPEPPPPPPVHHAALTSAVFSPDRRFLATVGAIPGTITLWDPATGALRSHLYFNESKAKTDGLGEGSNAEGTGDGDDGNTGLDRVGTRSVSAGGSPLRGGLRSHTNTGTGTSTGTGGDASEATFRSHLHRERSSTHTLAVRSQQSQSQLHVHNTAPARSNLHNSDSTTTANPHQQHHLSYADSAAFDDDTASRGDGLGRETSSGLGAEDEDDVPYVTCIRLHAPGPDACVSAYGADPAAMRMIPAALAPYSNVPDTSPATAAAAAADGAAIATAPAIMRGSVLLAAGGSAGSRVVLWAVSPDGSKAVRTAELVPPAPGGGAVTHGSSSFESGVAVLEFAAGGRALLVVQGCSSEVRVWNIQSRNITAVLRLPASCGEIFALHFAAHPTLSVTAVTAASAAAGGVGDGATGAAATTTNSISGGGTSSTTCDTLLAAVCTNSTELWSLERRKAVATLPIGAGTDGGRTWAESCVAFSPAGGLLATAGALFASFGTSGFTGIDPAAAALLEAAAAAVGHVDRCAATLWDARSGAKVAQMRGMRGPVAALTFSPDGALLATAAGSSVMLWSAASAACLAVLPLGEQAADVPAVAFGRGGAVLLAAGNGGVLTWDVSLAVAAAEAGGGGGGGTSTSATPTGGAAAAAGGGGGAAASGAGGGAANPLKRLGSFGTGRGSSSNTSGGMKGSGVAADRGGHTDRVAAACFSPDGSLALTGGHDNTVRLWDVRRQAEVVSVEQPGGVMGIAWSPDGNLIAVALSNGTAIVWHAYGADSAVAATKGDFASYEAARFECTDGTIAVSSVSFSVDGSMLVTAVGDGTATLWSTREWTKVGKVTPKLRAVVPGAAGAVGGGAASSGSAAAAAAAAAAGTPIAQYYGATMSADNRWLLLGHGREVLMWNVRVKREAYQRLGPHGSLVSAIAASPQGKILAVGSGPVVTIWGRPEPGKGGVIPPGAEATPPPPFGHRDLTLMAHADVTHLSFNPDGIMLAASLSDGSISVWETQHWKEIGWLTGHGGAGASCVVFSPDSRVLLSTGGDGRVLAWSTRDVLVPRAQWQEL</sequence>
<reference evidence="6 7" key="1">
    <citation type="journal article" date="2021" name="Sci. Rep.">
        <title>Genome sequencing of the multicellular alga Astrephomene provides insights into convergent evolution of germ-soma differentiation.</title>
        <authorList>
            <person name="Yamashita S."/>
            <person name="Yamamoto K."/>
            <person name="Matsuzaki R."/>
            <person name="Suzuki S."/>
            <person name="Yamaguchi H."/>
            <person name="Hirooka S."/>
            <person name="Minakuchi Y."/>
            <person name="Miyagishima S."/>
            <person name="Kawachi M."/>
            <person name="Toyoda A."/>
            <person name="Nozaki H."/>
        </authorList>
    </citation>
    <scope>NUCLEOTIDE SEQUENCE [LARGE SCALE GENOMIC DNA]</scope>
    <source>
        <strain evidence="6 7">NIES-4017</strain>
    </source>
</reference>
<comment type="caution">
    <text evidence="6">The sequence shown here is derived from an EMBL/GenBank/DDBJ whole genome shotgun (WGS) entry which is preliminary data.</text>
</comment>
<dbReference type="PROSITE" id="PS00678">
    <property type="entry name" value="WD_REPEATS_1"/>
    <property type="match status" value="1"/>
</dbReference>
<dbReference type="SUPFAM" id="SSF50969">
    <property type="entry name" value="YVTN repeat-like/Quinoprotein amine dehydrogenase"/>
    <property type="match status" value="1"/>
</dbReference>
<evidence type="ECO:0000256" key="4">
    <source>
        <dbReference type="SAM" id="MobiDB-lite"/>
    </source>
</evidence>
<dbReference type="EMBL" id="BMAR01000010">
    <property type="protein sequence ID" value="GFR45582.1"/>
    <property type="molecule type" value="Genomic_DNA"/>
</dbReference>
<evidence type="ECO:0000313" key="6">
    <source>
        <dbReference type="EMBL" id="GFR45582.1"/>
    </source>
</evidence>
<dbReference type="PROSITE" id="PS50294">
    <property type="entry name" value="WD_REPEATS_REGION"/>
    <property type="match status" value="1"/>
</dbReference>
<feature type="compositionally biased region" description="Low complexity" evidence="4">
    <location>
        <begin position="2135"/>
        <end position="2156"/>
    </location>
</feature>
<dbReference type="InterPro" id="IPR015943">
    <property type="entry name" value="WD40/YVTN_repeat-like_dom_sf"/>
</dbReference>
<evidence type="ECO:0000259" key="5">
    <source>
        <dbReference type="Pfam" id="PF24883"/>
    </source>
</evidence>
<feature type="region of interest" description="Disordered" evidence="4">
    <location>
        <begin position="2842"/>
        <end position="2863"/>
    </location>
</feature>
<keyword evidence="1 3" id="KW-0853">WD repeat</keyword>
<dbReference type="SMART" id="SM00320">
    <property type="entry name" value="WD40"/>
    <property type="match status" value="9"/>
</dbReference>
<feature type="region of interest" description="Disordered" evidence="4">
    <location>
        <begin position="1308"/>
        <end position="1415"/>
    </location>
</feature>
<feature type="compositionally biased region" description="Pro residues" evidence="4">
    <location>
        <begin position="427"/>
        <end position="439"/>
    </location>
</feature>
<feature type="compositionally biased region" description="Pro residues" evidence="4">
    <location>
        <begin position="2220"/>
        <end position="2229"/>
    </location>
</feature>
<feature type="compositionally biased region" description="Low complexity" evidence="4">
    <location>
        <begin position="1665"/>
        <end position="1687"/>
    </location>
</feature>
<feature type="repeat" description="WD" evidence="3">
    <location>
        <begin position="3191"/>
        <end position="3216"/>
    </location>
</feature>
<proteinExistence type="predicted"/>
<feature type="compositionally biased region" description="Acidic residues" evidence="4">
    <location>
        <begin position="1382"/>
        <end position="1398"/>
    </location>
</feature>
<evidence type="ECO:0000256" key="2">
    <source>
        <dbReference type="ARBA" id="ARBA00022737"/>
    </source>
</evidence>
<feature type="region of interest" description="Disordered" evidence="4">
    <location>
        <begin position="993"/>
        <end position="1038"/>
    </location>
</feature>
<evidence type="ECO:0000256" key="1">
    <source>
        <dbReference type="ARBA" id="ARBA00022574"/>
    </source>
</evidence>
<feature type="compositionally biased region" description="Polar residues" evidence="4">
    <location>
        <begin position="2354"/>
        <end position="2370"/>
    </location>
</feature>
<feature type="region of interest" description="Disordered" evidence="4">
    <location>
        <begin position="830"/>
        <end position="853"/>
    </location>
</feature>
<keyword evidence="7" id="KW-1185">Reference proteome</keyword>
<feature type="compositionally biased region" description="Low complexity" evidence="4">
    <location>
        <begin position="247"/>
        <end position="278"/>
    </location>
</feature>
<dbReference type="Gene3D" id="2.130.10.10">
    <property type="entry name" value="YVTN repeat-like/Quinoprotein amine dehydrogenase"/>
    <property type="match status" value="4"/>
</dbReference>
<feature type="compositionally biased region" description="Low complexity" evidence="4">
    <location>
        <begin position="440"/>
        <end position="473"/>
    </location>
</feature>
<feature type="region of interest" description="Disordered" evidence="4">
    <location>
        <begin position="2402"/>
        <end position="2428"/>
    </location>
</feature>
<feature type="region of interest" description="Disordered" evidence="4">
    <location>
        <begin position="1658"/>
        <end position="1687"/>
    </location>
</feature>
<feature type="region of interest" description="Disordered" evidence="4">
    <location>
        <begin position="1257"/>
        <end position="1290"/>
    </location>
</feature>
<feature type="compositionally biased region" description="Pro residues" evidence="4">
    <location>
        <begin position="1016"/>
        <end position="1032"/>
    </location>
</feature>
<feature type="compositionally biased region" description="Low complexity" evidence="4">
    <location>
        <begin position="213"/>
        <end position="238"/>
    </location>
</feature>
<evidence type="ECO:0000256" key="3">
    <source>
        <dbReference type="PROSITE-ProRule" id="PRU00221"/>
    </source>
</evidence>
<dbReference type="PANTHER" id="PTHR19879">
    <property type="entry name" value="TRANSCRIPTION INITIATION FACTOR TFIID"/>
    <property type="match status" value="1"/>
</dbReference>
<dbReference type="Pfam" id="PF00400">
    <property type="entry name" value="WD40"/>
    <property type="match status" value="6"/>
</dbReference>
<dbReference type="SUPFAM" id="SSF50998">
    <property type="entry name" value="Quinoprotein alcohol dehydrogenase-like"/>
    <property type="match status" value="1"/>
</dbReference>
<feature type="region of interest" description="Disordered" evidence="4">
    <location>
        <begin position="1"/>
        <end position="38"/>
    </location>
</feature>
<feature type="compositionally biased region" description="Acidic residues" evidence="4">
    <location>
        <begin position="1352"/>
        <end position="1374"/>
    </location>
</feature>
<feature type="compositionally biased region" description="Polar residues" evidence="4">
    <location>
        <begin position="1316"/>
        <end position="1330"/>
    </location>
</feature>
<feature type="region of interest" description="Disordered" evidence="4">
    <location>
        <begin position="1053"/>
        <end position="1089"/>
    </location>
</feature>
<dbReference type="InterPro" id="IPR011044">
    <property type="entry name" value="Quino_amine_DH_bsu"/>
</dbReference>
<feature type="region of interest" description="Disordered" evidence="4">
    <location>
        <begin position="188"/>
        <end position="296"/>
    </location>
</feature>
<feature type="domain" description="Nephrocystin 3-like N-terminal" evidence="5">
    <location>
        <begin position="595"/>
        <end position="689"/>
    </location>
</feature>
<feature type="region of interest" description="Disordered" evidence="4">
    <location>
        <begin position="1142"/>
        <end position="1184"/>
    </location>
</feature>
<organism evidence="6 7">
    <name type="scientific">Astrephomene gubernaculifera</name>
    <dbReference type="NCBI Taxonomy" id="47775"/>
    <lineage>
        <taxon>Eukaryota</taxon>
        <taxon>Viridiplantae</taxon>
        <taxon>Chlorophyta</taxon>
        <taxon>core chlorophytes</taxon>
        <taxon>Chlorophyceae</taxon>
        <taxon>CS clade</taxon>
        <taxon>Chlamydomonadales</taxon>
        <taxon>Astrephomenaceae</taxon>
        <taxon>Astrephomene</taxon>
    </lineage>
</organism>
<protein>
    <recommendedName>
        <fullName evidence="5">Nephrocystin 3-like N-terminal domain-containing protein</fullName>
    </recommendedName>
</protein>
<feature type="compositionally biased region" description="Low complexity" evidence="4">
    <location>
        <begin position="2848"/>
        <end position="2860"/>
    </location>
</feature>
<feature type="region of interest" description="Disordered" evidence="4">
    <location>
        <begin position="2122"/>
        <end position="2232"/>
    </location>
</feature>
<dbReference type="Pfam" id="PF24883">
    <property type="entry name" value="NPHP3_N"/>
    <property type="match status" value="1"/>
</dbReference>
<name>A0AAD3DS25_9CHLO</name>
<feature type="compositionally biased region" description="Low complexity" evidence="4">
    <location>
        <begin position="993"/>
        <end position="1006"/>
    </location>
</feature>
<feature type="repeat" description="WD" evidence="3">
    <location>
        <begin position="2909"/>
        <end position="2950"/>
    </location>
</feature>
<feature type="region of interest" description="Disordered" evidence="4">
    <location>
        <begin position="1950"/>
        <end position="1984"/>
    </location>
</feature>
<evidence type="ECO:0000313" key="7">
    <source>
        <dbReference type="Proteomes" id="UP001054857"/>
    </source>
</evidence>
<dbReference type="InterPro" id="IPR001680">
    <property type="entry name" value="WD40_rpt"/>
</dbReference>
<feature type="compositionally biased region" description="Polar residues" evidence="4">
    <location>
        <begin position="188"/>
        <end position="198"/>
    </location>
</feature>
<gene>
    <name evidence="6" type="ORF">Agub_g6976</name>
</gene>
<dbReference type="PANTHER" id="PTHR19879:SF9">
    <property type="entry name" value="TRANSCRIPTION INITIATION FACTOR TFIID SUBUNIT 5"/>
    <property type="match status" value="1"/>
</dbReference>
<feature type="region of interest" description="Disordered" evidence="4">
    <location>
        <begin position="424"/>
        <end position="511"/>
    </location>
</feature>
<feature type="compositionally biased region" description="Gly residues" evidence="4">
    <location>
        <begin position="1277"/>
        <end position="1286"/>
    </location>
</feature>
<dbReference type="InterPro" id="IPR056884">
    <property type="entry name" value="NPHP3-like_N"/>
</dbReference>
<feature type="compositionally biased region" description="Gly residues" evidence="4">
    <location>
        <begin position="1950"/>
        <end position="1959"/>
    </location>
</feature>
<dbReference type="InterPro" id="IPR011047">
    <property type="entry name" value="Quinoprotein_ADH-like_sf"/>
</dbReference>
<feature type="compositionally biased region" description="Pro residues" evidence="4">
    <location>
        <begin position="1071"/>
        <end position="1080"/>
    </location>
</feature>
<dbReference type="SUPFAM" id="SSF50956">
    <property type="entry name" value="Thermostable phytase (3-phytase)"/>
    <property type="match status" value="1"/>
</dbReference>